<dbReference type="PROSITE" id="PS50157">
    <property type="entry name" value="ZINC_FINGER_C2H2_2"/>
    <property type="match status" value="3"/>
</dbReference>
<dbReference type="OrthoDB" id="270417at2759"/>
<keyword evidence="7" id="KW-1185">Reference proteome</keyword>
<dbReference type="Gene3D" id="1.10.10.60">
    <property type="entry name" value="Homeodomain-like"/>
    <property type="match status" value="1"/>
</dbReference>
<protein>
    <submittedName>
        <fullName evidence="8">Transcriptional adapter</fullName>
    </submittedName>
</protein>
<dbReference type="GO" id="GO:0070461">
    <property type="term" value="C:SAGA-type complex"/>
    <property type="evidence" value="ECO:0007669"/>
    <property type="project" value="TreeGrafter"/>
</dbReference>
<keyword evidence="1" id="KW-0862">Zinc</keyword>
<keyword evidence="1" id="KW-0479">Metal-binding</keyword>
<feature type="region of interest" description="Disordered" evidence="2">
    <location>
        <begin position="736"/>
        <end position="768"/>
    </location>
</feature>
<dbReference type="InterPro" id="IPR009057">
    <property type="entry name" value="Homeodomain-like_sf"/>
</dbReference>
<dbReference type="Proteomes" id="UP000278807">
    <property type="component" value="Unassembled WGS sequence"/>
</dbReference>
<dbReference type="CDD" id="cd00167">
    <property type="entry name" value="SANT"/>
    <property type="match status" value="1"/>
</dbReference>
<dbReference type="GO" id="GO:0003713">
    <property type="term" value="F:transcription coactivator activity"/>
    <property type="evidence" value="ECO:0007669"/>
    <property type="project" value="TreeGrafter"/>
</dbReference>
<feature type="domain" description="C2H2-type" evidence="4">
    <location>
        <begin position="668"/>
        <end position="691"/>
    </location>
</feature>
<dbReference type="InterPro" id="IPR013087">
    <property type="entry name" value="Znf_C2H2_type"/>
</dbReference>
<dbReference type="GO" id="GO:0006338">
    <property type="term" value="P:chromatin remodeling"/>
    <property type="evidence" value="ECO:0007669"/>
    <property type="project" value="TreeGrafter"/>
</dbReference>
<dbReference type="InterPro" id="IPR036236">
    <property type="entry name" value="Znf_C2H2_sf"/>
</dbReference>
<feature type="compositionally biased region" description="Polar residues" evidence="2">
    <location>
        <begin position="689"/>
        <end position="709"/>
    </location>
</feature>
<sequence length="971" mass="107473">MYVLNCVEEDCILNGWPGNEELELLCAVEQYGLGNWLDISAKCNRHTPQECFEHYDKFYLHGPNASLLCGNTSDFNTVLDHSSPLKTVGQERPVQLEPIEQQLLGYMVMRDDFERDYDNDAESLLTRLNVKPDCDDLESALHVAHVNIYTQRLQERQKRKEIARLHGLIYQISAYLTYKKIKRKHYKTESKLTSAQRHKLVPMLRFQRKKSTPHLSPVSPPAGSWLAAPFALQSSGPTRGIPVVVPGVTSLTQGTMNKASELDDYDPFNVNKKLKPFLRYFTPTQAKQFLNNLHREEVLKHEIKYLQSVLQKSLNRSLNSHRISSPLKGPSELRSQVYVPAPQNTEPIHPLLVGHPMFGFPTASNGVSSSPNNTLLLSPRRSITAALRSANTGSQGSDPQQRRKRRKYRHGGNTPWYARAAAAYRRNIVWSADFRIFRIMSSEDCELIYPLVINQLLHDGYGVFAISLKKLVNSNSDAVASDKLLKIVKLGLAVSKFLEESNLSRDFSHIAHAFQPNHNGTSFLNSSSSSHNQSIDQSPQQILNQNGSQNGQFSLGLDPPIKLEPGDSSFNFPFSAYQRQWSQITSTRANINLDGEIHELPGDGSPIKLFECSLCGKIFNRRDKVKRHLSELHHGIKRHQCATCFRLFSRNDKLVRHIMTVHQGIREFSCLHCPRKFSRRWDYQRHMQTTHPTLLNRSPTNQRQQSTHSSHQDDAHSPSTNASANNVISITSSVSSTSADISSPPPVATVSTSTPSSSGTPVTSVATSTSTIDRNMLPVFPNLAASDGKSEDFITMTFPVGCSENRLYRPTVLVREGQNVSTWPSNTTSTSNSSFTTTSSTKSKAAANAPTSSASATSSSAEPSTSSAALPAFSSSNAHAIFPIFPVFSQPSASSSGPNVTPSFSNNAVFPSSIAAFTPGKPSRVNNSLIFIHVVSASYHNGYTSMASPPVSNSSNQSNCNESASLTRMLL</sequence>
<dbReference type="InterPro" id="IPR001005">
    <property type="entry name" value="SANT/Myb"/>
</dbReference>
<feature type="domain" description="SANT" evidence="5">
    <location>
        <begin position="20"/>
        <end position="63"/>
    </location>
</feature>
<dbReference type="GO" id="GO:0008270">
    <property type="term" value="F:zinc ion binding"/>
    <property type="evidence" value="ECO:0007669"/>
    <property type="project" value="UniProtKB-KW"/>
</dbReference>
<proteinExistence type="predicted"/>
<dbReference type="GO" id="GO:0006357">
    <property type="term" value="P:regulation of transcription by RNA polymerase II"/>
    <property type="evidence" value="ECO:0007669"/>
    <property type="project" value="TreeGrafter"/>
</dbReference>
<evidence type="ECO:0000313" key="8">
    <source>
        <dbReference type="WBParaSite" id="HNAJ_0001032001-mRNA-1"/>
    </source>
</evidence>
<evidence type="ECO:0000256" key="1">
    <source>
        <dbReference type="PROSITE-ProRule" id="PRU00042"/>
    </source>
</evidence>
<dbReference type="WBParaSite" id="HNAJ_0001032001-mRNA-1">
    <property type="protein sequence ID" value="HNAJ_0001032001-mRNA-1"/>
    <property type="gene ID" value="HNAJ_0001032001"/>
</dbReference>
<dbReference type="Pfam" id="PF16699">
    <property type="entry name" value="CSTF1_dimer"/>
    <property type="match status" value="1"/>
</dbReference>
<dbReference type="Gene3D" id="1.20.960.50">
    <property type="entry name" value="Cleavage stimulation factor subunit 1, dimerisation domain"/>
    <property type="match status" value="1"/>
</dbReference>
<dbReference type="PROSITE" id="PS51293">
    <property type="entry name" value="SANT"/>
    <property type="match status" value="1"/>
</dbReference>
<dbReference type="PROSITE" id="PS00028">
    <property type="entry name" value="ZINC_FINGER_C2H2_1"/>
    <property type="match status" value="3"/>
</dbReference>
<evidence type="ECO:0000259" key="5">
    <source>
        <dbReference type="PROSITE" id="PS51293"/>
    </source>
</evidence>
<dbReference type="GO" id="GO:0005634">
    <property type="term" value="C:nucleus"/>
    <property type="evidence" value="ECO:0007669"/>
    <property type="project" value="TreeGrafter"/>
</dbReference>
<feature type="compositionally biased region" description="Low complexity" evidence="2">
    <location>
        <begin position="952"/>
        <end position="965"/>
    </location>
</feature>
<feature type="compositionally biased region" description="Polar residues" evidence="2">
    <location>
        <begin position="539"/>
        <end position="549"/>
    </location>
</feature>
<gene>
    <name evidence="6" type="ORF">HNAJ_LOCUS10315</name>
</gene>
<evidence type="ECO:0000256" key="2">
    <source>
        <dbReference type="SAM" id="MobiDB-lite"/>
    </source>
</evidence>
<organism evidence="8">
    <name type="scientific">Rodentolepis nana</name>
    <name type="common">Dwarf tapeworm</name>
    <name type="synonym">Hymenolepis nana</name>
    <dbReference type="NCBI Taxonomy" id="102285"/>
    <lineage>
        <taxon>Eukaryota</taxon>
        <taxon>Metazoa</taxon>
        <taxon>Spiralia</taxon>
        <taxon>Lophotrochozoa</taxon>
        <taxon>Platyhelminthes</taxon>
        <taxon>Cestoda</taxon>
        <taxon>Eucestoda</taxon>
        <taxon>Cyclophyllidea</taxon>
        <taxon>Hymenolepididae</taxon>
        <taxon>Rodentolepis</taxon>
    </lineage>
</organism>
<dbReference type="InterPro" id="IPR017884">
    <property type="entry name" value="SANT_dom"/>
</dbReference>
<dbReference type="Pfam" id="PF22941">
    <property type="entry name" value="TADA2A-like_3rd"/>
    <property type="match status" value="1"/>
</dbReference>
<dbReference type="Gene3D" id="3.30.160.60">
    <property type="entry name" value="Classic Zinc Finger"/>
    <property type="match status" value="2"/>
</dbReference>
<reference evidence="8" key="1">
    <citation type="submission" date="2016-04" db="UniProtKB">
        <authorList>
            <consortium name="WormBaseParasite"/>
        </authorList>
    </citation>
    <scope>IDENTIFICATION</scope>
</reference>
<feature type="compositionally biased region" description="Low complexity" evidence="2">
    <location>
        <begin position="522"/>
        <end position="538"/>
    </location>
</feature>
<dbReference type="PANTHER" id="PTHR12374:SF63">
    <property type="entry name" value="TRANSCRIPTIONAL ADAPTER 2-BETA"/>
    <property type="match status" value="1"/>
</dbReference>
<dbReference type="STRING" id="102285.A0A158QIV8"/>
<keyword evidence="1" id="KW-0863">Zinc-finger</keyword>
<feature type="region of interest" description="Disordered" evidence="2">
    <location>
        <begin position="387"/>
        <end position="411"/>
    </location>
</feature>
<evidence type="ECO:0000259" key="4">
    <source>
        <dbReference type="PROSITE" id="PS50157"/>
    </source>
</evidence>
<dbReference type="SUPFAM" id="SSF46689">
    <property type="entry name" value="Homeodomain-like"/>
    <property type="match status" value="1"/>
</dbReference>
<dbReference type="SUPFAM" id="SSF57667">
    <property type="entry name" value="beta-beta-alpha zinc fingers"/>
    <property type="match status" value="2"/>
</dbReference>
<dbReference type="InterPro" id="IPR032028">
    <property type="entry name" value="CSTF1_dimer"/>
</dbReference>
<dbReference type="EMBL" id="UZAE01012981">
    <property type="protein sequence ID" value="VDO07674.1"/>
    <property type="molecule type" value="Genomic_DNA"/>
</dbReference>
<evidence type="ECO:0000259" key="3">
    <source>
        <dbReference type="PROSITE" id="PS50090"/>
    </source>
</evidence>
<feature type="region of interest" description="Disordered" evidence="2">
    <location>
        <begin position="948"/>
        <end position="971"/>
    </location>
</feature>
<feature type="region of interest" description="Disordered" evidence="2">
    <location>
        <begin position="819"/>
        <end position="869"/>
    </location>
</feature>
<feature type="domain" description="Myb-like" evidence="3">
    <location>
        <begin position="16"/>
        <end position="59"/>
    </location>
</feature>
<dbReference type="InterPro" id="IPR038184">
    <property type="entry name" value="CSTF1_dimer_sf"/>
</dbReference>
<feature type="domain" description="C2H2-type" evidence="4">
    <location>
        <begin position="639"/>
        <end position="667"/>
    </location>
</feature>
<feature type="region of interest" description="Disordered" evidence="2">
    <location>
        <begin position="689"/>
        <end position="724"/>
    </location>
</feature>
<dbReference type="GO" id="GO:0003682">
    <property type="term" value="F:chromatin binding"/>
    <property type="evidence" value="ECO:0007669"/>
    <property type="project" value="TreeGrafter"/>
</dbReference>
<accession>A0A158QIV8</accession>
<dbReference type="InterPro" id="IPR055141">
    <property type="entry name" value="TADA2A_B-like_dom"/>
</dbReference>
<name>A0A158QIV8_RODNA</name>
<feature type="compositionally biased region" description="Polar residues" evidence="2">
    <location>
        <begin position="389"/>
        <end position="399"/>
    </location>
</feature>
<feature type="compositionally biased region" description="Low complexity" evidence="2">
    <location>
        <begin position="821"/>
        <end position="869"/>
    </location>
</feature>
<dbReference type="SMART" id="SM00355">
    <property type="entry name" value="ZnF_C2H2"/>
    <property type="match status" value="3"/>
</dbReference>
<evidence type="ECO:0000313" key="7">
    <source>
        <dbReference type="Proteomes" id="UP000278807"/>
    </source>
</evidence>
<reference evidence="6 7" key="2">
    <citation type="submission" date="2018-11" db="EMBL/GenBank/DDBJ databases">
        <authorList>
            <consortium name="Pathogen Informatics"/>
        </authorList>
    </citation>
    <scope>NUCLEOTIDE SEQUENCE [LARGE SCALE GENOMIC DNA]</scope>
</reference>
<feature type="region of interest" description="Disordered" evidence="2">
    <location>
        <begin position="522"/>
        <end position="549"/>
    </location>
</feature>
<dbReference type="AlphaFoldDB" id="A0A158QIV8"/>
<dbReference type="PANTHER" id="PTHR12374">
    <property type="entry name" value="TRANSCRIPTIONAL ADAPTOR 2 ADA2 -RELATED"/>
    <property type="match status" value="1"/>
</dbReference>
<evidence type="ECO:0000313" key="6">
    <source>
        <dbReference type="EMBL" id="VDO07674.1"/>
    </source>
</evidence>
<dbReference type="Pfam" id="PF00096">
    <property type="entry name" value="zf-C2H2"/>
    <property type="match status" value="2"/>
</dbReference>
<feature type="domain" description="C2H2-type" evidence="4">
    <location>
        <begin position="610"/>
        <end position="638"/>
    </location>
</feature>
<dbReference type="PROSITE" id="PS50090">
    <property type="entry name" value="MYB_LIKE"/>
    <property type="match status" value="1"/>
</dbReference>